<reference evidence="8" key="1">
    <citation type="journal article" date="2020" name="Stud. Mycol.">
        <title>101 Dothideomycetes genomes: a test case for predicting lifestyles and emergence of pathogens.</title>
        <authorList>
            <person name="Haridas S."/>
            <person name="Albert R."/>
            <person name="Binder M."/>
            <person name="Bloem J."/>
            <person name="Labutti K."/>
            <person name="Salamov A."/>
            <person name="Andreopoulos B."/>
            <person name="Baker S."/>
            <person name="Barry K."/>
            <person name="Bills G."/>
            <person name="Bluhm B."/>
            <person name="Cannon C."/>
            <person name="Castanera R."/>
            <person name="Culley D."/>
            <person name="Daum C."/>
            <person name="Ezra D."/>
            <person name="Gonzalez J."/>
            <person name="Henrissat B."/>
            <person name="Kuo A."/>
            <person name="Liang C."/>
            <person name="Lipzen A."/>
            <person name="Lutzoni F."/>
            <person name="Magnuson J."/>
            <person name="Mondo S."/>
            <person name="Nolan M."/>
            <person name="Ohm R."/>
            <person name="Pangilinan J."/>
            <person name="Park H.-J."/>
            <person name="Ramirez L."/>
            <person name="Alfaro M."/>
            <person name="Sun H."/>
            <person name="Tritt A."/>
            <person name="Yoshinaga Y."/>
            <person name="Zwiers L.-H."/>
            <person name="Turgeon B."/>
            <person name="Goodwin S."/>
            <person name="Spatafora J."/>
            <person name="Crous P."/>
            <person name="Grigoriev I."/>
        </authorList>
    </citation>
    <scope>NUCLEOTIDE SEQUENCE</scope>
    <source>
        <strain evidence="8">CBS 113389</strain>
    </source>
</reference>
<dbReference type="RefSeq" id="XP_033590828.1">
    <property type="nucleotide sequence ID" value="XM_033733273.1"/>
</dbReference>
<evidence type="ECO:0000256" key="6">
    <source>
        <dbReference type="SAM" id="MobiDB-lite"/>
    </source>
</evidence>
<evidence type="ECO:0000256" key="4">
    <source>
        <dbReference type="ARBA" id="ARBA00022679"/>
    </source>
</evidence>
<dbReference type="PANTHER" id="PTHR42790">
    <property type="entry name" value="AMINOTRANSFERASE"/>
    <property type="match status" value="1"/>
</dbReference>
<organism evidence="8 9">
    <name type="scientific">Neohortaea acidophila</name>
    <dbReference type="NCBI Taxonomy" id="245834"/>
    <lineage>
        <taxon>Eukaryota</taxon>
        <taxon>Fungi</taxon>
        <taxon>Dikarya</taxon>
        <taxon>Ascomycota</taxon>
        <taxon>Pezizomycotina</taxon>
        <taxon>Dothideomycetes</taxon>
        <taxon>Dothideomycetidae</taxon>
        <taxon>Mycosphaerellales</taxon>
        <taxon>Teratosphaeriaceae</taxon>
        <taxon>Neohortaea</taxon>
    </lineage>
</organism>
<feature type="compositionally biased region" description="Polar residues" evidence="6">
    <location>
        <begin position="10"/>
        <end position="32"/>
    </location>
</feature>
<evidence type="ECO:0000313" key="9">
    <source>
        <dbReference type="Proteomes" id="UP000799767"/>
    </source>
</evidence>
<evidence type="ECO:0000259" key="7">
    <source>
        <dbReference type="Pfam" id="PF00155"/>
    </source>
</evidence>
<evidence type="ECO:0000256" key="3">
    <source>
        <dbReference type="ARBA" id="ARBA00022576"/>
    </source>
</evidence>
<keyword evidence="4 8" id="KW-0808">Transferase</keyword>
<dbReference type="GO" id="GO:0008793">
    <property type="term" value="F:aromatic-amino-acid transaminase activity"/>
    <property type="evidence" value="ECO:0007669"/>
    <property type="project" value="TreeGrafter"/>
</dbReference>
<keyword evidence="9" id="KW-1185">Reference proteome</keyword>
<feature type="domain" description="Aminotransferase class I/classII large" evidence="7">
    <location>
        <begin position="119"/>
        <end position="497"/>
    </location>
</feature>
<dbReference type="InterPro" id="IPR015424">
    <property type="entry name" value="PyrdxlP-dep_Trfase"/>
</dbReference>
<keyword evidence="5" id="KW-0663">Pyridoxal phosphate</keyword>
<evidence type="ECO:0000256" key="2">
    <source>
        <dbReference type="ARBA" id="ARBA00007441"/>
    </source>
</evidence>
<dbReference type="Gene3D" id="3.40.640.10">
    <property type="entry name" value="Type I PLP-dependent aspartate aminotransferase-like (Major domain)"/>
    <property type="match status" value="1"/>
</dbReference>
<dbReference type="CDD" id="cd00609">
    <property type="entry name" value="AAT_like"/>
    <property type="match status" value="1"/>
</dbReference>
<dbReference type="AlphaFoldDB" id="A0A6A6PVQ9"/>
<dbReference type="InterPro" id="IPR050859">
    <property type="entry name" value="Class-I_PLP-dep_aminotransf"/>
</dbReference>
<dbReference type="GO" id="GO:0047536">
    <property type="term" value="F:2-aminoadipate transaminase activity"/>
    <property type="evidence" value="ECO:0007669"/>
    <property type="project" value="TreeGrafter"/>
</dbReference>
<sequence>MLQHKLSEFAQRQSTQGCIKSPEASPNGSTRIQPAKPHAKNWDHHFSLEASSRRVSTLKSSAKTPQADVISLGVGRPASEFYPWQSMIMPGATDSHGTRTEANQGDAALPMICTQGESAFDLRTALDYGPSKGLAPLLRFVHQHTKLMHNPQYINWDVSLTCGATSAIEILLRMLCDRGDSILMEEYTYTGAMEAARPLGLNLVGVEMDRDGLDPVALDKRLLQWDVASGPKPKVLYLVPCGQNPTGITQPEERRRAIYAVVERHDLIIIEDDPYYFIRLSGPFHHADTTEKQHVTADKYLTDLPLSYLSLDTSGRVLRLDSTSKIIAPGLRCGWISGCSQLIAAFTAHSDFSTMGASGPSQVMLYKLLVERWGHEGFFQWLMHQSRRYNERLNTTLDACRRYLPIEICNWTVPECGMFLWVEVDWKKHPKARREGVGIDSALQVSIEGSVHARAREEGVLVSSGSWFAVSKTNQDRTYFRLTFAAAPGHKLSRAVECFGNAVRKEFLKKRS</sequence>
<dbReference type="Proteomes" id="UP000799767">
    <property type="component" value="Unassembled WGS sequence"/>
</dbReference>
<gene>
    <name evidence="8" type="ORF">BDY17DRAFT_295312</name>
</gene>
<dbReference type="OrthoDB" id="691673at2759"/>
<comment type="cofactor">
    <cofactor evidence="1">
        <name>pyridoxal 5'-phosphate</name>
        <dbReference type="ChEBI" id="CHEBI:597326"/>
    </cofactor>
</comment>
<dbReference type="SUPFAM" id="SSF53383">
    <property type="entry name" value="PLP-dependent transferases"/>
    <property type="match status" value="1"/>
</dbReference>
<dbReference type="GO" id="GO:0009074">
    <property type="term" value="P:aromatic amino acid family catabolic process"/>
    <property type="evidence" value="ECO:0007669"/>
    <property type="project" value="TreeGrafter"/>
</dbReference>
<dbReference type="GeneID" id="54474275"/>
<dbReference type="GO" id="GO:0006571">
    <property type="term" value="P:tyrosine biosynthetic process"/>
    <property type="evidence" value="ECO:0007669"/>
    <property type="project" value="TreeGrafter"/>
</dbReference>
<dbReference type="GO" id="GO:0019878">
    <property type="term" value="P:lysine biosynthetic process via aminoadipic acid"/>
    <property type="evidence" value="ECO:0007669"/>
    <property type="project" value="TreeGrafter"/>
</dbReference>
<comment type="similarity">
    <text evidence="2">Belongs to the class-I pyridoxal-phosphate-dependent aminotransferase family.</text>
</comment>
<dbReference type="InterPro" id="IPR015421">
    <property type="entry name" value="PyrdxlP-dep_Trfase_major"/>
</dbReference>
<dbReference type="GO" id="GO:0030170">
    <property type="term" value="F:pyridoxal phosphate binding"/>
    <property type="evidence" value="ECO:0007669"/>
    <property type="project" value="InterPro"/>
</dbReference>
<keyword evidence="3 8" id="KW-0032">Aminotransferase</keyword>
<dbReference type="Pfam" id="PF00155">
    <property type="entry name" value="Aminotran_1_2"/>
    <property type="match status" value="1"/>
</dbReference>
<dbReference type="InterPro" id="IPR004839">
    <property type="entry name" value="Aminotransferase_I/II_large"/>
</dbReference>
<feature type="region of interest" description="Disordered" evidence="6">
    <location>
        <begin position="1"/>
        <end position="41"/>
    </location>
</feature>
<protein>
    <submittedName>
        <fullName evidence="8">Aromatic amino acid aminotransferase</fullName>
    </submittedName>
</protein>
<name>A0A6A6PVQ9_9PEZI</name>
<dbReference type="PANTHER" id="PTHR42790:SF21">
    <property type="entry name" value="AROMATIC_AMINOADIPATE AMINOTRANSFERASE 1"/>
    <property type="match status" value="1"/>
</dbReference>
<evidence type="ECO:0000256" key="5">
    <source>
        <dbReference type="ARBA" id="ARBA00022898"/>
    </source>
</evidence>
<evidence type="ECO:0000256" key="1">
    <source>
        <dbReference type="ARBA" id="ARBA00001933"/>
    </source>
</evidence>
<dbReference type="EMBL" id="MU001634">
    <property type="protein sequence ID" value="KAF2484258.1"/>
    <property type="molecule type" value="Genomic_DNA"/>
</dbReference>
<proteinExistence type="inferred from homology"/>
<evidence type="ECO:0000313" key="8">
    <source>
        <dbReference type="EMBL" id="KAF2484258.1"/>
    </source>
</evidence>
<accession>A0A6A6PVQ9</accession>